<evidence type="ECO:0000256" key="7">
    <source>
        <dbReference type="ARBA" id="ARBA00022840"/>
    </source>
</evidence>
<evidence type="ECO:0000256" key="11">
    <source>
        <dbReference type="PIRSR" id="PIRSR000706-1"/>
    </source>
</evidence>
<evidence type="ECO:0000256" key="1">
    <source>
        <dbReference type="ARBA" id="ARBA00006219"/>
    </source>
</evidence>
<dbReference type="NCBIfam" id="NF032898">
    <property type="entry name" value="APH_3p_II"/>
    <property type="match status" value="1"/>
</dbReference>
<keyword evidence="12" id="KW-0460">Magnesium</keyword>
<protein>
    <recommendedName>
        <fullName evidence="3">Aminoglycoside 3'-phosphotransferase</fullName>
        <ecNumber evidence="2">2.7.1.95</ecNumber>
    </recommendedName>
</protein>
<dbReference type="AlphaFoldDB" id="A0A9Q9UQR2"/>
<dbReference type="Pfam" id="PF01636">
    <property type="entry name" value="APH"/>
    <property type="match status" value="1"/>
</dbReference>
<evidence type="ECO:0000256" key="2">
    <source>
        <dbReference type="ARBA" id="ARBA00012193"/>
    </source>
</evidence>
<evidence type="ECO:0000313" key="15">
    <source>
        <dbReference type="Proteomes" id="UP000494172"/>
    </source>
</evidence>
<evidence type="ECO:0000256" key="6">
    <source>
        <dbReference type="ARBA" id="ARBA00022777"/>
    </source>
</evidence>
<dbReference type="PIRSF" id="PIRSF000706">
    <property type="entry name" value="Kanamycin_kin"/>
    <property type="match status" value="1"/>
</dbReference>
<dbReference type="InterPro" id="IPR002575">
    <property type="entry name" value="Aminoglycoside_PTrfase"/>
</dbReference>
<name>A0A9Q9UQR2_9BURK</name>
<evidence type="ECO:0000256" key="9">
    <source>
        <dbReference type="ARBA" id="ARBA00048925"/>
    </source>
</evidence>
<evidence type="ECO:0000256" key="4">
    <source>
        <dbReference type="ARBA" id="ARBA00022679"/>
    </source>
</evidence>
<feature type="domain" description="Aminoglycoside phosphotransferase" evidence="13">
    <location>
        <begin position="48"/>
        <end position="277"/>
    </location>
</feature>
<dbReference type="SUPFAM" id="SSF56112">
    <property type="entry name" value="Protein kinase-like (PK-like)"/>
    <property type="match status" value="1"/>
</dbReference>
<dbReference type="NCBIfam" id="NF033068">
    <property type="entry name" value="APH_3p"/>
    <property type="match status" value="1"/>
</dbReference>
<feature type="active site" description="Proton acceptor" evidence="11">
    <location>
        <position position="210"/>
    </location>
</feature>
<dbReference type="Gene3D" id="3.90.1200.10">
    <property type="match status" value="1"/>
</dbReference>
<comment type="caution">
    <text evidence="14">The sequence shown here is derived from an EMBL/GenBank/DDBJ whole genome shotgun (WGS) entry which is preliminary data.</text>
</comment>
<feature type="binding site" evidence="12">
    <location>
        <position position="215"/>
    </location>
    <ligand>
        <name>Mg(2+)</name>
        <dbReference type="ChEBI" id="CHEBI:18420"/>
    </ligand>
</feature>
<sequence>MRAGSSAFRLPAQSTRIDRDVIDNDPLGNEVPMAWQARLAGCRWTRQTDGQSDAAVFRLDARDGSRRFVKTAPAGPLGELRDEAARLRWLASTGLPGAQVLDVASAAGREWMLLSAVRGDNLETAQLAPAEKVAIMADALRALHRLDPATCPFDHGAAHRIERARARMHAGLADEDNLDDTNAGVPLDALFARLLAHRPSTEDRVVTHGDACLPNLMADDGRFSGFIDCGRLGVADRYQDLALAARDIEADLGSEWVARFFTRYGIEHPDPDRIAFYRLLDEFF</sequence>
<dbReference type="Gene3D" id="3.30.200.20">
    <property type="entry name" value="Phosphorylase Kinase, domain 1"/>
    <property type="match status" value="1"/>
</dbReference>
<keyword evidence="7 10" id="KW-0067">ATP-binding</keyword>
<feature type="binding site" evidence="12">
    <location>
        <position position="228"/>
    </location>
    <ligand>
        <name>Mg(2+)</name>
        <dbReference type="ChEBI" id="CHEBI:18420"/>
    </ligand>
</feature>
<evidence type="ECO:0000259" key="13">
    <source>
        <dbReference type="Pfam" id="PF01636"/>
    </source>
</evidence>
<dbReference type="GO" id="GO:0046872">
    <property type="term" value="F:metal ion binding"/>
    <property type="evidence" value="ECO:0007669"/>
    <property type="project" value="UniProtKB-KW"/>
</dbReference>
<dbReference type="PANTHER" id="PTHR21310">
    <property type="entry name" value="AMINOGLYCOSIDE PHOSPHOTRANSFERASE-RELATED-RELATED"/>
    <property type="match status" value="1"/>
</dbReference>
<dbReference type="GO" id="GO:0046677">
    <property type="term" value="P:response to antibiotic"/>
    <property type="evidence" value="ECO:0007669"/>
    <property type="project" value="UniProtKB-KW"/>
</dbReference>
<gene>
    <name evidence="14" type="ORF">BAR24066_02935</name>
</gene>
<dbReference type="InterPro" id="IPR011009">
    <property type="entry name" value="Kinase-like_dom_sf"/>
</dbReference>
<evidence type="ECO:0000313" key="14">
    <source>
        <dbReference type="EMBL" id="VWB63241.1"/>
    </source>
</evidence>
<reference evidence="14 15" key="1">
    <citation type="submission" date="2019-09" db="EMBL/GenBank/DDBJ databases">
        <authorList>
            <person name="Depoorter E."/>
        </authorList>
    </citation>
    <scope>NUCLEOTIDE SEQUENCE [LARGE SCALE GENOMIC DNA]</scope>
    <source>
        <strain evidence="14">LMG 24066</strain>
    </source>
</reference>
<evidence type="ECO:0000256" key="12">
    <source>
        <dbReference type="PIRSR" id="PIRSR000706-2"/>
    </source>
</evidence>
<accession>A0A9Q9UQR2</accession>
<evidence type="ECO:0000256" key="8">
    <source>
        <dbReference type="ARBA" id="ARBA00023251"/>
    </source>
</evidence>
<keyword evidence="4 10" id="KW-0808">Transferase</keyword>
<keyword evidence="5 10" id="KW-0547">Nucleotide-binding</keyword>
<comment type="catalytic activity">
    <reaction evidence="9">
        <text>kanamycin A + ATP = kanamycin 3'-phosphate + ADP + H(+)</text>
        <dbReference type="Rhea" id="RHEA:24256"/>
        <dbReference type="ChEBI" id="CHEBI:15378"/>
        <dbReference type="ChEBI" id="CHEBI:30616"/>
        <dbReference type="ChEBI" id="CHEBI:57909"/>
        <dbReference type="ChEBI" id="CHEBI:58214"/>
        <dbReference type="ChEBI" id="CHEBI:456216"/>
        <dbReference type="EC" id="2.7.1.95"/>
    </reaction>
</comment>
<evidence type="ECO:0000256" key="3">
    <source>
        <dbReference type="ARBA" id="ARBA00017903"/>
    </source>
</evidence>
<evidence type="ECO:0000256" key="10">
    <source>
        <dbReference type="PIRNR" id="PIRNR000706"/>
    </source>
</evidence>
<dbReference type="EC" id="2.7.1.95" evidence="2"/>
<keyword evidence="12" id="KW-0479">Metal-binding</keyword>
<dbReference type="EMBL" id="CABVPX010000010">
    <property type="protein sequence ID" value="VWB63241.1"/>
    <property type="molecule type" value="Genomic_DNA"/>
</dbReference>
<dbReference type="PANTHER" id="PTHR21310:SF41">
    <property type="entry name" value="3'-PHOSPHOTRANSFERASE, PUTATIVE-RELATED"/>
    <property type="match status" value="1"/>
</dbReference>
<evidence type="ECO:0000256" key="5">
    <source>
        <dbReference type="ARBA" id="ARBA00022741"/>
    </source>
</evidence>
<proteinExistence type="inferred from homology"/>
<keyword evidence="8 10" id="KW-0046">Antibiotic resistance</keyword>
<dbReference type="InterPro" id="IPR024165">
    <property type="entry name" value="Kan/Strep_kinase"/>
</dbReference>
<dbReference type="InterPro" id="IPR051678">
    <property type="entry name" value="AGP_Transferase"/>
</dbReference>
<dbReference type="GO" id="GO:0005524">
    <property type="term" value="F:ATP binding"/>
    <property type="evidence" value="ECO:0007669"/>
    <property type="project" value="UniProtKB-KW"/>
</dbReference>
<dbReference type="Proteomes" id="UP000494172">
    <property type="component" value="Unassembled WGS sequence"/>
</dbReference>
<dbReference type="CDD" id="cd05150">
    <property type="entry name" value="APH"/>
    <property type="match status" value="1"/>
</dbReference>
<keyword evidence="6 10" id="KW-0418">Kinase</keyword>
<organism evidence="14 15">
    <name type="scientific">Burkholderia arboris</name>
    <dbReference type="NCBI Taxonomy" id="488730"/>
    <lineage>
        <taxon>Bacteria</taxon>
        <taxon>Pseudomonadati</taxon>
        <taxon>Pseudomonadota</taxon>
        <taxon>Betaproteobacteria</taxon>
        <taxon>Burkholderiales</taxon>
        <taxon>Burkholderiaceae</taxon>
        <taxon>Burkholderia</taxon>
        <taxon>Burkholderia cepacia complex</taxon>
    </lineage>
</organism>
<comment type="similarity">
    <text evidence="1 10">Belongs to the aminoglycoside phosphotransferase family.</text>
</comment>
<dbReference type="GO" id="GO:0008910">
    <property type="term" value="F:kanamycin kinase activity"/>
    <property type="evidence" value="ECO:0007669"/>
    <property type="project" value="UniProtKB-EC"/>
</dbReference>